<evidence type="ECO:0000256" key="5">
    <source>
        <dbReference type="ARBA" id="ARBA00023136"/>
    </source>
</evidence>
<accession>A0ABU0IIT1</accession>
<keyword evidence="2" id="KW-1003">Cell membrane</keyword>
<dbReference type="PROSITE" id="PS51257">
    <property type="entry name" value="PROKAR_LIPOPROTEIN"/>
    <property type="match status" value="1"/>
</dbReference>
<keyword evidence="5 6" id="KW-0472">Membrane</keyword>
<reference evidence="7 8" key="1">
    <citation type="submission" date="2023-07" db="EMBL/GenBank/DDBJ databases">
        <title>Genomic Encyclopedia of Type Strains, Phase IV (KMG-IV): sequencing the most valuable type-strain genomes for metagenomic binning, comparative biology and taxonomic classification.</title>
        <authorList>
            <person name="Goeker M."/>
        </authorList>
    </citation>
    <scope>NUCLEOTIDE SEQUENCE [LARGE SCALE GENOMIC DNA]</scope>
    <source>
        <strain evidence="7 8">DSM 100301</strain>
    </source>
</reference>
<dbReference type="PANTHER" id="PTHR30250">
    <property type="entry name" value="PST FAMILY PREDICTED COLANIC ACID TRANSPORTER"/>
    <property type="match status" value="1"/>
</dbReference>
<evidence type="ECO:0000256" key="4">
    <source>
        <dbReference type="ARBA" id="ARBA00022989"/>
    </source>
</evidence>
<comment type="subcellular location">
    <subcellularLocation>
        <location evidence="1">Cell membrane</location>
        <topology evidence="1">Multi-pass membrane protein</topology>
    </subcellularLocation>
</comment>
<feature type="transmembrane region" description="Helical" evidence="6">
    <location>
        <begin position="86"/>
        <end position="109"/>
    </location>
</feature>
<dbReference type="Pfam" id="PF13440">
    <property type="entry name" value="Polysacc_synt_3"/>
    <property type="match status" value="1"/>
</dbReference>
<keyword evidence="3 6" id="KW-0812">Transmembrane</keyword>
<dbReference type="RefSeq" id="WP_307160270.1">
    <property type="nucleotide sequence ID" value="NZ_JAUSWH010000024.1"/>
</dbReference>
<feature type="transmembrane region" description="Helical" evidence="6">
    <location>
        <begin position="211"/>
        <end position="230"/>
    </location>
</feature>
<dbReference type="PANTHER" id="PTHR30250:SF11">
    <property type="entry name" value="O-ANTIGEN TRANSPORTER-RELATED"/>
    <property type="match status" value="1"/>
</dbReference>
<feature type="transmembrane region" description="Helical" evidence="6">
    <location>
        <begin position="363"/>
        <end position="384"/>
    </location>
</feature>
<keyword evidence="4 6" id="KW-1133">Transmembrane helix</keyword>
<feature type="transmembrane region" description="Helical" evidence="6">
    <location>
        <begin position="333"/>
        <end position="356"/>
    </location>
</feature>
<dbReference type="Proteomes" id="UP001235269">
    <property type="component" value="Unassembled WGS sequence"/>
</dbReference>
<organism evidence="7 8">
    <name type="scientific">Rhizobium paknamense</name>
    <dbReference type="NCBI Taxonomy" id="1206817"/>
    <lineage>
        <taxon>Bacteria</taxon>
        <taxon>Pseudomonadati</taxon>
        <taxon>Pseudomonadota</taxon>
        <taxon>Alphaproteobacteria</taxon>
        <taxon>Hyphomicrobiales</taxon>
        <taxon>Rhizobiaceae</taxon>
        <taxon>Rhizobium/Agrobacterium group</taxon>
        <taxon>Rhizobium</taxon>
    </lineage>
</organism>
<feature type="transmembrane region" description="Helical" evidence="6">
    <location>
        <begin position="445"/>
        <end position="466"/>
    </location>
</feature>
<evidence type="ECO:0000313" key="8">
    <source>
        <dbReference type="Proteomes" id="UP001235269"/>
    </source>
</evidence>
<comment type="caution">
    <text evidence="7">The sequence shown here is derived from an EMBL/GenBank/DDBJ whole genome shotgun (WGS) entry which is preliminary data.</text>
</comment>
<feature type="transmembrane region" description="Helical" evidence="6">
    <location>
        <begin position="287"/>
        <end position="313"/>
    </location>
</feature>
<evidence type="ECO:0000313" key="7">
    <source>
        <dbReference type="EMBL" id="MDQ0458164.1"/>
    </source>
</evidence>
<proteinExistence type="predicted"/>
<evidence type="ECO:0000256" key="3">
    <source>
        <dbReference type="ARBA" id="ARBA00022692"/>
    </source>
</evidence>
<dbReference type="InterPro" id="IPR050833">
    <property type="entry name" value="Poly_Biosynth_Transport"/>
</dbReference>
<evidence type="ECO:0000256" key="1">
    <source>
        <dbReference type="ARBA" id="ARBA00004651"/>
    </source>
</evidence>
<gene>
    <name evidence="7" type="ORF">QO005_004523</name>
</gene>
<dbReference type="EMBL" id="JAUSWH010000024">
    <property type="protein sequence ID" value="MDQ0458164.1"/>
    <property type="molecule type" value="Genomic_DNA"/>
</dbReference>
<name>A0ABU0IIT1_9HYPH</name>
<evidence type="ECO:0000256" key="2">
    <source>
        <dbReference type="ARBA" id="ARBA00022475"/>
    </source>
</evidence>
<evidence type="ECO:0000256" key="6">
    <source>
        <dbReference type="SAM" id="Phobius"/>
    </source>
</evidence>
<feature type="transmembrane region" description="Helical" evidence="6">
    <location>
        <begin position="420"/>
        <end position="439"/>
    </location>
</feature>
<sequence>MKTGILANSAFNAAAGLTLLATGFACSIFAARLLGPEANGVIAFSVWLAGTAALVAELGTGILLLRILPQLKAEGYGEAERRGFAAYLLWPVVGATLLLLLFYAMFFWIAETRHWAETTPSVLVVTAVLFVTQSIGMFTKNYLIGEQQVPVFFRMTLTAGAMQFVGVVAGALLFGIAGALAGYVLAYASQCLYALSLLRHAPNSCGIGFKYLVGSSFVLSLEFIVDSIFLNRIELFFLQRHQGVEEVGYYAVAFSLTNLALQLPIQLSGSLVPYYSEHLQQKKDGRLPVELFAGAVRSLAYFTLPMSFGLAAIAPQLVTAVFGDAFWESGSMLMFLALSVPSAVATQIATQYLFAIDKVRERLYVGLGGAAIMVAGDLLLVPYHGGEGAAIVRIVVFTAMSLAMLRWMKFEGSLAGLGLSLLKVTAASILCAVAALAVLAELTGLAGVVVAILCGALAYFCALRLFRAVPAADAAVLDGIAARLPERLARWLRLALSLLYTGGAPPLERRRDG</sequence>
<feature type="transmembrane region" description="Helical" evidence="6">
    <location>
        <begin position="121"/>
        <end position="139"/>
    </location>
</feature>
<keyword evidence="8" id="KW-1185">Reference proteome</keyword>
<protein>
    <submittedName>
        <fullName evidence="7">O-antigen/teichoic acid export membrane protein</fullName>
    </submittedName>
</protein>
<feature type="transmembrane region" description="Helical" evidence="6">
    <location>
        <begin position="390"/>
        <end position="408"/>
    </location>
</feature>
<feature type="transmembrane region" description="Helical" evidence="6">
    <location>
        <begin position="40"/>
        <end position="65"/>
    </location>
</feature>